<sequence length="167" mass="18082">MRWCLWWLLAAVPATGWASGLVGRTVPPYPDGLQDIGGSCLSDSSDYDRVCDYSIGLLAEAADDADAEPAPRYIVAARLAGRDGQQALWEITDAQPYPKVGEQFHLQTGTCRVDGHDDGMLAAVVRQDPAHEFLTEVAWARRLDLASGKFVPAAGKVDCINEAYFGL</sequence>
<dbReference type="OrthoDB" id="7062039at2"/>
<dbReference type="Proteomes" id="UP000219374">
    <property type="component" value="Unassembled WGS sequence"/>
</dbReference>
<organism evidence="2 3">
    <name type="scientific">Pseudoxanthomonas wuyuanensis</name>
    <dbReference type="NCBI Taxonomy" id="1073196"/>
    <lineage>
        <taxon>Bacteria</taxon>
        <taxon>Pseudomonadati</taxon>
        <taxon>Pseudomonadota</taxon>
        <taxon>Gammaproteobacteria</taxon>
        <taxon>Lysobacterales</taxon>
        <taxon>Lysobacteraceae</taxon>
        <taxon>Pseudoxanthomonas</taxon>
    </lineage>
</organism>
<name>A0A286D447_9GAMM</name>
<proteinExistence type="predicted"/>
<evidence type="ECO:0000313" key="3">
    <source>
        <dbReference type="Proteomes" id="UP000219374"/>
    </source>
</evidence>
<dbReference type="EMBL" id="OCND01000002">
    <property type="protein sequence ID" value="SOD53415.1"/>
    <property type="molecule type" value="Genomic_DNA"/>
</dbReference>
<feature type="chain" id="PRO_5013126429" evidence="1">
    <location>
        <begin position="19"/>
        <end position="167"/>
    </location>
</feature>
<keyword evidence="3" id="KW-1185">Reference proteome</keyword>
<evidence type="ECO:0000313" key="2">
    <source>
        <dbReference type="EMBL" id="SOD53415.1"/>
    </source>
</evidence>
<dbReference type="RefSeq" id="WP_097121151.1">
    <property type="nucleotide sequence ID" value="NZ_OCND01000002.1"/>
</dbReference>
<gene>
    <name evidence="2" type="ORF">SAMN06296416_102399</name>
</gene>
<feature type="signal peptide" evidence="1">
    <location>
        <begin position="1"/>
        <end position="18"/>
    </location>
</feature>
<reference evidence="2 3" key="1">
    <citation type="submission" date="2017-09" db="EMBL/GenBank/DDBJ databases">
        <authorList>
            <person name="Ehlers B."/>
            <person name="Leendertz F.H."/>
        </authorList>
    </citation>
    <scope>NUCLEOTIDE SEQUENCE [LARGE SCALE GENOMIC DNA]</scope>
    <source>
        <strain evidence="2 3">CGMCC 1.10978</strain>
    </source>
</reference>
<keyword evidence="1" id="KW-0732">Signal</keyword>
<evidence type="ECO:0000256" key="1">
    <source>
        <dbReference type="SAM" id="SignalP"/>
    </source>
</evidence>
<accession>A0A286D447</accession>
<protein>
    <submittedName>
        <fullName evidence="2">Uncharacterized protein</fullName>
    </submittedName>
</protein>
<dbReference type="AlphaFoldDB" id="A0A286D447"/>